<accession>A0A3E1P4C8</accession>
<name>A0A3E1P4C8_9BACT</name>
<gene>
    <name evidence="1" type="ORF">DXN04_06425</name>
</gene>
<keyword evidence="2" id="KW-1185">Reference proteome</keyword>
<dbReference type="Proteomes" id="UP000261174">
    <property type="component" value="Unassembled WGS sequence"/>
</dbReference>
<reference evidence="1 2" key="1">
    <citation type="submission" date="2018-08" db="EMBL/GenBank/DDBJ databases">
        <title>Chitinophaga sp. K20C18050901, a novel bacterium isolated from forest soil.</title>
        <authorList>
            <person name="Wang C."/>
        </authorList>
    </citation>
    <scope>NUCLEOTIDE SEQUENCE [LARGE SCALE GENOMIC DNA]</scope>
    <source>
        <strain evidence="1 2">K20C18050901</strain>
    </source>
</reference>
<dbReference type="AlphaFoldDB" id="A0A3E1P4C8"/>
<organism evidence="1 2">
    <name type="scientific">Chitinophaga silvisoli</name>
    <dbReference type="NCBI Taxonomy" id="2291814"/>
    <lineage>
        <taxon>Bacteria</taxon>
        <taxon>Pseudomonadati</taxon>
        <taxon>Bacteroidota</taxon>
        <taxon>Chitinophagia</taxon>
        <taxon>Chitinophagales</taxon>
        <taxon>Chitinophagaceae</taxon>
        <taxon>Chitinophaga</taxon>
    </lineage>
</organism>
<comment type="caution">
    <text evidence="1">The sequence shown here is derived from an EMBL/GenBank/DDBJ whole genome shotgun (WGS) entry which is preliminary data.</text>
</comment>
<dbReference type="EMBL" id="QTJV01000002">
    <property type="protein sequence ID" value="RFM35032.1"/>
    <property type="molecule type" value="Genomic_DNA"/>
</dbReference>
<evidence type="ECO:0000313" key="2">
    <source>
        <dbReference type="Proteomes" id="UP000261174"/>
    </source>
</evidence>
<sequence length="68" mass="7815">MNKADRIHKELMHEPANIWYISDEYGSKIVIKVPTNSIKSLLKGCKIEFLFGRNESSIPNIFHTGLKI</sequence>
<evidence type="ECO:0000313" key="1">
    <source>
        <dbReference type="EMBL" id="RFM35032.1"/>
    </source>
</evidence>
<protein>
    <submittedName>
        <fullName evidence="1">Uncharacterized protein</fullName>
    </submittedName>
</protein>
<proteinExistence type="predicted"/>